<dbReference type="RefSeq" id="WP_209973667.1">
    <property type="nucleotide sequence ID" value="NZ_JAGGLB010000014.1"/>
</dbReference>
<evidence type="ECO:0000313" key="2">
    <source>
        <dbReference type="EMBL" id="MBP1992552.1"/>
    </source>
</evidence>
<name>A0ABS4IY99_9BACL</name>
<dbReference type="Proteomes" id="UP001519287">
    <property type="component" value="Unassembled WGS sequence"/>
</dbReference>
<protein>
    <submittedName>
        <fullName evidence="2">Phage-related protein</fullName>
    </submittedName>
</protein>
<evidence type="ECO:0000259" key="1">
    <source>
        <dbReference type="Pfam" id="PF05709"/>
    </source>
</evidence>
<feature type="domain" description="Siphovirus-type tail component RIFT-related" evidence="1">
    <location>
        <begin position="11"/>
        <end position="125"/>
    </location>
</feature>
<organism evidence="2 3">
    <name type="scientific">Paenibacillus eucommiae</name>
    <dbReference type="NCBI Taxonomy" id="1355755"/>
    <lineage>
        <taxon>Bacteria</taxon>
        <taxon>Bacillati</taxon>
        <taxon>Bacillota</taxon>
        <taxon>Bacilli</taxon>
        <taxon>Bacillales</taxon>
        <taxon>Paenibacillaceae</taxon>
        <taxon>Paenibacillus</taxon>
    </lineage>
</organism>
<dbReference type="InterPro" id="IPR008841">
    <property type="entry name" value="Siphovirus-type_tail_N"/>
</dbReference>
<gene>
    <name evidence="2" type="ORF">J2Z66_004161</name>
</gene>
<dbReference type="EMBL" id="JAGGLB010000014">
    <property type="protein sequence ID" value="MBP1992552.1"/>
    <property type="molecule type" value="Genomic_DNA"/>
</dbReference>
<proteinExistence type="predicted"/>
<accession>A0ABS4IY99</accession>
<evidence type="ECO:0000313" key="3">
    <source>
        <dbReference type="Proteomes" id="UP001519287"/>
    </source>
</evidence>
<dbReference type="Gene3D" id="2.40.30.200">
    <property type="match status" value="1"/>
</dbReference>
<sequence>MIRLDGVPIADYGLIMQPGHDHPLAPATIDRSQKIQGRNGLLDWGSDIGERAFSFPLAWAQEPNRHTLQQKIEAFTSVIFDGYGKPRDIQLVFDYETDVAYTARYKGAVSTERTFNLAFFSLPMVAHDPLRYSLATLGGGDIILNSDIILERDIKLDGDDYSFSISAPTTVDVNNFGTMNAFPTIKVVGSFSTFSLSTGGKTLVYSESLSNNTLLIDTKRMTCKIGSTNKLNKLSGSWLDLARGVNQISISGTGLNCSVSFIFRPSFL</sequence>
<dbReference type="Pfam" id="PF05709">
    <property type="entry name" value="Sipho_tail"/>
    <property type="match status" value="1"/>
</dbReference>
<comment type="caution">
    <text evidence="2">The sequence shown here is derived from an EMBL/GenBank/DDBJ whole genome shotgun (WGS) entry which is preliminary data.</text>
</comment>
<keyword evidence="3" id="KW-1185">Reference proteome</keyword>
<reference evidence="2 3" key="1">
    <citation type="submission" date="2021-03" db="EMBL/GenBank/DDBJ databases">
        <title>Genomic Encyclopedia of Type Strains, Phase IV (KMG-IV): sequencing the most valuable type-strain genomes for metagenomic binning, comparative biology and taxonomic classification.</title>
        <authorList>
            <person name="Goeker M."/>
        </authorList>
    </citation>
    <scope>NUCLEOTIDE SEQUENCE [LARGE SCALE GENOMIC DNA]</scope>
    <source>
        <strain evidence="2 3">DSM 26048</strain>
    </source>
</reference>